<reference evidence="3" key="1">
    <citation type="submission" date="2023-08" db="EMBL/GenBank/DDBJ databases">
        <title>Black Yeasts Isolated from many extreme environments.</title>
        <authorList>
            <person name="Coleine C."/>
            <person name="Stajich J.E."/>
            <person name="Selbmann L."/>
        </authorList>
    </citation>
    <scope>NUCLEOTIDE SEQUENCE</scope>
    <source>
        <strain evidence="3">CCFEE 5810</strain>
    </source>
</reference>
<comment type="caution">
    <text evidence="3">The sequence shown here is derived from an EMBL/GenBank/DDBJ whole genome shotgun (WGS) entry which is preliminary data.</text>
</comment>
<dbReference type="EMBL" id="JAVRQU010000012">
    <property type="protein sequence ID" value="KAK5696482.1"/>
    <property type="molecule type" value="Genomic_DNA"/>
</dbReference>
<feature type="region of interest" description="Disordered" evidence="1">
    <location>
        <begin position="76"/>
        <end position="102"/>
    </location>
</feature>
<dbReference type="Proteomes" id="UP001310594">
    <property type="component" value="Unassembled WGS sequence"/>
</dbReference>
<protein>
    <submittedName>
        <fullName evidence="3">Uncharacterized protein</fullName>
    </submittedName>
</protein>
<evidence type="ECO:0000256" key="2">
    <source>
        <dbReference type="SAM" id="SignalP"/>
    </source>
</evidence>
<evidence type="ECO:0000313" key="4">
    <source>
        <dbReference type="Proteomes" id="UP001310594"/>
    </source>
</evidence>
<sequence>MKTFAVLAALVAAVVAKKYTELSPAQSSEILYKLETLQATRTQVISVQDAVRSELPADTFPNPEVGPFEQQDYASLQQAEKPVTLPQDPARHHATGADEEQKFTEAPWFKSLDKSLQSAFRTLEAPALAIERSVINEVVPITNGPAFPVASTFATVTRSA</sequence>
<feature type="signal peptide" evidence="2">
    <location>
        <begin position="1"/>
        <end position="16"/>
    </location>
</feature>
<accession>A0AAN7WCW9</accession>
<feature type="compositionally biased region" description="Basic and acidic residues" evidence="1">
    <location>
        <begin position="89"/>
        <end position="102"/>
    </location>
</feature>
<feature type="chain" id="PRO_5042906252" evidence="2">
    <location>
        <begin position="17"/>
        <end position="160"/>
    </location>
</feature>
<proteinExistence type="predicted"/>
<keyword evidence="2" id="KW-0732">Signal</keyword>
<evidence type="ECO:0000313" key="3">
    <source>
        <dbReference type="EMBL" id="KAK5696482.1"/>
    </source>
</evidence>
<gene>
    <name evidence="3" type="ORF">LTR97_007784</name>
</gene>
<name>A0AAN7WCW9_9PEZI</name>
<organism evidence="3 4">
    <name type="scientific">Elasticomyces elasticus</name>
    <dbReference type="NCBI Taxonomy" id="574655"/>
    <lineage>
        <taxon>Eukaryota</taxon>
        <taxon>Fungi</taxon>
        <taxon>Dikarya</taxon>
        <taxon>Ascomycota</taxon>
        <taxon>Pezizomycotina</taxon>
        <taxon>Dothideomycetes</taxon>
        <taxon>Dothideomycetidae</taxon>
        <taxon>Mycosphaerellales</taxon>
        <taxon>Teratosphaeriaceae</taxon>
        <taxon>Elasticomyces</taxon>
    </lineage>
</organism>
<evidence type="ECO:0000256" key="1">
    <source>
        <dbReference type="SAM" id="MobiDB-lite"/>
    </source>
</evidence>
<dbReference type="AlphaFoldDB" id="A0AAN7WCW9"/>